<dbReference type="Proteomes" id="UP000023152">
    <property type="component" value="Unassembled WGS sequence"/>
</dbReference>
<evidence type="ECO:0000256" key="1">
    <source>
        <dbReference type="ARBA" id="ARBA00022679"/>
    </source>
</evidence>
<evidence type="ECO:0000313" key="4">
    <source>
        <dbReference type="Proteomes" id="UP000023152"/>
    </source>
</evidence>
<evidence type="ECO:0008006" key="5">
    <source>
        <dbReference type="Google" id="ProtNLM"/>
    </source>
</evidence>
<dbReference type="Gene3D" id="3.40.50.300">
    <property type="entry name" value="P-loop containing nucleotide triphosphate hydrolases"/>
    <property type="match status" value="1"/>
</dbReference>
<organism evidence="3 4">
    <name type="scientific">Reticulomyxa filosa</name>
    <dbReference type="NCBI Taxonomy" id="46433"/>
    <lineage>
        <taxon>Eukaryota</taxon>
        <taxon>Sar</taxon>
        <taxon>Rhizaria</taxon>
        <taxon>Retaria</taxon>
        <taxon>Foraminifera</taxon>
        <taxon>Monothalamids</taxon>
        <taxon>Reticulomyxidae</taxon>
        <taxon>Reticulomyxa</taxon>
    </lineage>
</organism>
<evidence type="ECO:0000313" key="3">
    <source>
        <dbReference type="EMBL" id="ETO09152.1"/>
    </source>
</evidence>
<reference evidence="3 4" key="1">
    <citation type="journal article" date="2013" name="Curr. Biol.">
        <title>The Genome of the Foraminiferan Reticulomyxa filosa.</title>
        <authorList>
            <person name="Glockner G."/>
            <person name="Hulsmann N."/>
            <person name="Schleicher M."/>
            <person name="Noegel A.A."/>
            <person name="Eichinger L."/>
            <person name="Gallinger C."/>
            <person name="Pawlowski J."/>
            <person name="Sierra R."/>
            <person name="Euteneuer U."/>
            <person name="Pillet L."/>
            <person name="Moustafa A."/>
            <person name="Platzer M."/>
            <person name="Groth M."/>
            <person name="Szafranski K."/>
            <person name="Schliwa M."/>
        </authorList>
    </citation>
    <scope>NUCLEOTIDE SEQUENCE [LARGE SCALE GENOMIC DNA]</scope>
</reference>
<dbReference type="PANTHER" id="PTHR10605">
    <property type="entry name" value="HEPARAN SULFATE SULFOTRANSFERASE"/>
    <property type="match status" value="1"/>
</dbReference>
<keyword evidence="2" id="KW-0472">Membrane</keyword>
<dbReference type="InterPro" id="IPR037359">
    <property type="entry name" value="NST/OST"/>
</dbReference>
<name>X6M6R0_RETFI</name>
<feature type="transmembrane region" description="Helical" evidence="2">
    <location>
        <begin position="16"/>
        <end position="34"/>
    </location>
</feature>
<dbReference type="SUPFAM" id="SSF52540">
    <property type="entry name" value="P-loop containing nucleoside triphosphate hydrolases"/>
    <property type="match status" value="1"/>
</dbReference>
<dbReference type="AlphaFoldDB" id="X6M6R0"/>
<sequence length="485" mass="56834">MQQLIGQYLQPRKLRLLLALTVLLTVLVYVGYNLSIRKDVDLRKLAPLERKQDSEIRSNNKYLSFASLLPKQMEDSQSIEQNFKQKQSKPIFPNQMLIGLGCKKCGSSTLHGYITKLLRVHTSLVTANKAHLFGELHYWDRTCKKQHNSSSVSPWIVTNCSFIDYLTVQHLRGGTADHTTETLTRYEIFAEKSPSYIASPITAMALCYYANLMQSYHYPLKFIVIFRDPSTRLWSDFYQTFTKYYDPSYFYFPFTQLFFFIFKKLYELQSKFEIEISDHVEQMEKMKKWDSSKAALLFIPQLKGMWKIRQLLTHISLLEEMGLSKQHIKETETETDGSLEFTTIQLWIDVFDTLSMFTKDIFNDKLFTFARGCYYPQLLLYLTLLSPEFIRTGALKVVQLEHLTAYHTEYTQHFISWLGLRSHLTVPNFNVTITSAGHKAKSPIPLQTQSLLRGYYLQCNNQLFTLLNKHKPYLFFLNNSFLEWS</sequence>
<dbReference type="GO" id="GO:0008467">
    <property type="term" value="F:[heparan sulfate]-glucosamine 3-sulfotransferase activity"/>
    <property type="evidence" value="ECO:0007669"/>
    <property type="project" value="TreeGrafter"/>
</dbReference>
<dbReference type="EMBL" id="ASPP01024300">
    <property type="protein sequence ID" value="ETO09152.1"/>
    <property type="molecule type" value="Genomic_DNA"/>
</dbReference>
<keyword evidence="4" id="KW-1185">Reference proteome</keyword>
<dbReference type="PANTHER" id="PTHR10605:SF72">
    <property type="entry name" value="HEPARAN SULFATE 3-O SULFOTRANSFERASE-B, ISOFORM A"/>
    <property type="match status" value="1"/>
</dbReference>
<keyword evidence="1" id="KW-0808">Transferase</keyword>
<dbReference type="OrthoDB" id="411451at2759"/>
<evidence type="ECO:0000256" key="2">
    <source>
        <dbReference type="SAM" id="Phobius"/>
    </source>
</evidence>
<comment type="caution">
    <text evidence="3">The sequence shown here is derived from an EMBL/GenBank/DDBJ whole genome shotgun (WGS) entry which is preliminary data.</text>
</comment>
<proteinExistence type="predicted"/>
<keyword evidence="2" id="KW-0812">Transmembrane</keyword>
<keyword evidence="2" id="KW-1133">Transmembrane helix</keyword>
<gene>
    <name evidence="3" type="ORF">RFI_28234</name>
</gene>
<protein>
    <recommendedName>
        <fullName evidence="5">Sulfotransferase domain-containing protein</fullName>
    </recommendedName>
</protein>
<dbReference type="InterPro" id="IPR027417">
    <property type="entry name" value="P-loop_NTPase"/>
</dbReference>
<accession>X6M6R0</accession>